<name>A0A1V1NX13_9BACT</name>
<dbReference type="Gene3D" id="2.60.40.2030">
    <property type="match status" value="1"/>
</dbReference>
<sequence>MAGNLSDPVTVSAEFEPPEIEFTKSSSDWNENDNTVRLELELSHAIDQDVSVSFRNTYDIPTQYDVAIKDMDFKLPDFNSATIVAGDVNGFINITLMDDSSYELKEVIHIKL</sequence>
<dbReference type="SUPFAM" id="SSF141072">
    <property type="entry name" value="CalX-like"/>
    <property type="match status" value="1"/>
</dbReference>
<comment type="caution">
    <text evidence="1">The sequence shown here is derived from an EMBL/GenBank/DDBJ whole genome shotgun (WGS) entry which is preliminary data.</text>
</comment>
<evidence type="ECO:0000313" key="1">
    <source>
        <dbReference type="EMBL" id="ETR67094.1"/>
    </source>
</evidence>
<reference evidence="2" key="1">
    <citation type="submission" date="2012-11" db="EMBL/GenBank/DDBJ databases">
        <authorList>
            <person name="Lucero-Rivera Y.E."/>
            <person name="Tovar-Ramirez D."/>
        </authorList>
    </citation>
    <scope>NUCLEOTIDE SEQUENCE [LARGE SCALE GENOMIC DNA]</scope>
    <source>
        <strain evidence="2">Araruama</strain>
    </source>
</reference>
<dbReference type="InterPro" id="IPR038081">
    <property type="entry name" value="CalX-like_sf"/>
</dbReference>
<evidence type="ECO:0008006" key="3">
    <source>
        <dbReference type="Google" id="ProtNLM"/>
    </source>
</evidence>
<gene>
    <name evidence="1" type="ORF">OMM_11960</name>
</gene>
<feature type="non-terminal residue" evidence="1">
    <location>
        <position position="112"/>
    </location>
</feature>
<accession>A0A1V1NX13</accession>
<dbReference type="EMBL" id="ATBP01001562">
    <property type="protein sequence ID" value="ETR67094.1"/>
    <property type="molecule type" value="Genomic_DNA"/>
</dbReference>
<dbReference type="Proteomes" id="UP000189670">
    <property type="component" value="Unassembled WGS sequence"/>
</dbReference>
<proteinExistence type="predicted"/>
<evidence type="ECO:0000313" key="2">
    <source>
        <dbReference type="Proteomes" id="UP000189670"/>
    </source>
</evidence>
<protein>
    <recommendedName>
        <fullName evidence="3">SbsA Ig-like domain-containing protein</fullName>
    </recommendedName>
</protein>
<organism evidence="1 2">
    <name type="scientific">Candidatus Magnetoglobus multicellularis str. Araruama</name>
    <dbReference type="NCBI Taxonomy" id="890399"/>
    <lineage>
        <taxon>Bacteria</taxon>
        <taxon>Pseudomonadati</taxon>
        <taxon>Thermodesulfobacteriota</taxon>
        <taxon>Desulfobacteria</taxon>
        <taxon>Desulfobacterales</taxon>
        <taxon>Desulfobacteraceae</taxon>
        <taxon>Candidatus Magnetoglobus</taxon>
    </lineage>
</organism>
<dbReference type="AlphaFoldDB" id="A0A1V1NX13"/>